<dbReference type="Gene3D" id="3.40.190.10">
    <property type="entry name" value="Periplasmic binding protein-like II"/>
    <property type="match status" value="2"/>
</dbReference>
<evidence type="ECO:0000256" key="3">
    <source>
        <dbReference type="SAM" id="Phobius"/>
    </source>
</evidence>
<dbReference type="Pfam" id="PF12849">
    <property type="entry name" value="PBP_like_2"/>
    <property type="match status" value="1"/>
</dbReference>
<dbReference type="InterPro" id="IPR050811">
    <property type="entry name" value="Phosphate_ABC_transporter"/>
</dbReference>
<dbReference type="PANTHER" id="PTHR30570:SF1">
    <property type="entry name" value="PHOSPHATE-BINDING PROTEIN PSTS"/>
    <property type="match status" value="1"/>
</dbReference>
<dbReference type="CDD" id="cd13653">
    <property type="entry name" value="PBP2_phosphate_like_1"/>
    <property type="match status" value="1"/>
</dbReference>
<dbReference type="AlphaFoldDB" id="A0A8T5ULV0"/>
<keyword evidence="3" id="KW-1133">Transmembrane helix</keyword>
<dbReference type="RefSeq" id="WP_223790349.1">
    <property type="nucleotide sequence ID" value="NZ_JAIOUQ010000003.1"/>
</dbReference>
<keyword evidence="3" id="KW-0812">Transmembrane</keyword>
<protein>
    <submittedName>
        <fullName evidence="5">Phosphate ABC transporter substrate-binding protein</fullName>
    </submittedName>
</protein>
<dbReference type="EMBL" id="JAIOUQ010000003">
    <property type="protein sequence ID" value="MBZ2164664.1"/>
    <property type="molecule type" value="Genomic_DNA"/>
</dbReference>
<reference evidence="6" key="1">
    <citation type="journal article" date="2022" name="Microbiol. Resour. Announc.">
        <title>Draft Genome Sequence of a Methanogenic Archaeon from West Spitsbergen Permafrost.</title>
        <authorList>
            <person name="Trubitsyn V."/>
            <person name="Rivkina E."/>
            <person name="Shcherbakova V."/>
        </authorList>
    </citation>
    <scope>NUCLEOTIDE SEQUENCE [LARGE SCALE GENOMIC DNA]</scope>
    <source>
        <strain evidence="6">VT</strain>
    </source>
</reference>
<evidence type="ECO:0000256" key="1">
    <source>
        <dbReference type="ARBA" id="ARBA00022448"/>
    </source>
</evidence>
<keyword evidence="6" id="KW-1185">Reference proteome</keyword>
<comment type="caution">
    <text evidence="5">The sequence shown here is derived from an EMBL/GenBank/DDBJ whole genome shotgun (WGS) entry which is preliminary data.</text>
</comment>
<feature type="domain" description="PBP" evidence="4">
    <location>
        <begin position="28"/>
        <end position="254"/>
    </location>
</feature>
<evidence type="ECO:0000259" key="4">
    <source>
        <dbReference type="Pfam" id="PF12849"/>
    </source>
</evidence>
<dbReference type="Proteomes" id="UP000825933">
    <property type="component" value="Unassembled WGS sequence"/>
</dbReference>
<keyword evidence="3" id="KW-0472">Membrane</keyword>
<dbReference type="PANTHER" id="PTHR30570">
    <property type="entry name" value="PERIPLASMIC PHOSPHATE BINDING COMPONENT OF PHOSPHATE ABC TRANSPORTER"/>
    <property type="match status" value="1"/>
</dbReference>
<evidence type="ECO:0000256" key="2">
    <source>
        <dbReference type="ARBA" id="ARBA00022729"/>
    </source>
</evidence>
<dbReference type="SUPFAM" id="SSF53850">
    <property type="entry name" value="Periplasmic binding protein-like II"/>
    <property type="match status" value="1"/>
</dbReference>
<organism evidence="5 6">
    <name type="scientific">Methanobacterium spitsbergense</name>
    <dbReference type="NCBI Taxonomy" id="2874285"/>
    <lineage>
        <taxon>Archaea</taxon>
        <taxon>Methanobacteriati</taxon>
        <taxon>Methanobacteriota</taxon>
        <taxon>Methanomada group</taxon>
        <taxon>Methanobacteria</taxon>
        <taxon>Methanobacteriales</taxon>
        <taxon>Methanobacteriaceae</taxon>
        <taxon>Methanobacterium</taxon>
    </lineage>
</organism>
<keyword evidence="1" id="KW-0813">Transport</keyword>
<dbReference type="NCBIfam" id="TIGR02136">
    <property type="entry name" value="ptsS_2"/>
    <property type="match status" value="1"/>
</dbReference>
<name>A0A8T5ULV0_9EURY</name>
<evidence type="ECO:0000313" key="5">
    <source>
        <dbReference type="EMBL" id="MBZ2164664.1"/>
    </source>
</evidence>
<gene>
    <name evidence="5" type="ORF">K8N75_01160</name>
</gene>
<dbReference type="GO" id="GO:0042301">
    <property type="term" value="F:phosphate ion binding"/>
    <property type="evidence" value="ECO:0007669"/>
    <property type="project" value="InterPro"/>
</dbReference>
<dbReference type="InterPro" id="IPR011862">
    <property type="entry name" value="Phos-bd"/>
</dbReference>
<evidence type="ECO:0000313" key="6">
    <source>
        <dbReference type="Proteomes" id="UP000825933"/>
    </source>
</evidence>
<sequence length="272" mass="29476">MDSKYVLLIIAVIIIISAYLVFNPGNQYERLQIAGSTSVQPVIEKLAEKYQETHPNVRINVQGGGSGLGIRTVEQGIVNMGMSSKALNPDEKDGLNEYVIGRDGIIIAVNNENSISNLTSEQIRNLFSGEVTNWNQIGGSDEEVHVVVRESGSGTLQSFQDIIMGSTKIRKDAIVQSSTESVKQAVKQDPGAIGFISLVNMDNSVKAITVNGITPSEQSVANGSYLLQRPFELLIKGEPTGISKDFLDYVMSPEGQAIIQNQKVVPANQLKQ</sequence>
<dbReference type="InterPro" id="IPR024370">
    <property type="entry name" value="PBP_domain"/>
</dbReference>
<feature type="transmembrane region" description="Helical" evidence="3">
    <location>
        <begin position="6"/>
        <end position="22"/>
    </location>
</feature>
<keyword evidence="2" id="KW-0732">Signal</keyword>
<accession>A0A8T5ULV0</accession>
<proteinExistence type="predicted"/>